<name>A0A0F9ME88_9ZZZZ</name>
<organism evidence="1">
    <name type="scientific">marine sediment metagenome</name>
    <dbReference type="NCBI Taxonomy" id="412755"/>
    <lineage>
        <taxon>unclassified sequences</taxon>
        <taxon>metagenomes</taxon>
        <taxon>ecological metagenomes</taxon>
    </lineage>
</organism>
<dbReference type="Pfam" id="PF21190">
    <property type="entry name" value="Bbp16"/>
    <property type="match status" value="1"/>
</dbReference>
<reference evidence="1" key="1">
    <citation type="journal article" date="2015" name="Nature">
        <title>Complex archaea that bridge the gap between prokaryotes and eukaryotes.</title>
        <authorList>
            <person name="Spang A."/>
            <person name="Saw J.H."/>
            <person name="Jorgensen S.L."/>
            <person name="Zaremba-Niedzwiedzka K."/>
            <person name="Martijn J."/>
            <person name="Lind A.E."/>
            <person name="van Eijk R."/>
            <person name="Schleper C."/>
            <person name="Guy L."/>
            <person name="Ettema T.J."/>
        </authorList>
    </citation>
    <scope>NUCLEOTIDE SEQUENCE</scope>
</reference>
<evidence type="ECO:0000313" key="1">
    <source>
        <dbReference type="EMBL" id="KKM67487.1"/>
    </source>
</evidence>
<comment type="caution">
    <text evidence="1">The sequence shown here is derived from an EMBL/GenBank/DDBJ whole genome shotgun (WGS) entry which is preliminary data.</text>
</comment>
<gene>
    <name evidence="1" type="ORF">LCGC14_1470600</name>
</gene>
<dbReference type="EMBL" id="LAZR01010340">
    <property type="protein sequence ID" value="KKM67487.1"/>
    <property type="molecule type" value="Genomic_DNA"/>
</dbReference>
<accession>A0A0F9ME88</accession>
<dbReference type="InterPro" id="IPR048922">
    <property type="entry name" value="Bbp16"/>
</dbReference>
<sequence length="152" mass="16499">MYSIENVFTYGFSAADQTDLFQDVTAAAASTNIIDLDSANIKLGAGKPMYIIARIGPLDWATIVSLEILLQTDTASGFSTAVKDYYLGRWALAQLTAGALLLNTPMPVMEYQRFLRIRFNVFTSNTQGGIMVALSDAPEKHATQVDHVEAGS</sequence>
<dbReference type="Gene3D" id="2.60.120.1110">
    <property type="match status" value="1"/>
</dbReference>
<protein>
    <submittedName>
        <fullName evidence="1">Uncharacterized protein</fullName>
    </submittedName>
</protein>
<proteinExistence type="predicted"/>
<dbReference type="AlphaFoldDB" id="A0A0F9ME88"/>